<accession>A0A921G2B4</accession>
<dbReference type="Proteomes" id="UP000698173">
    <property type="component" value="Unassembled WGS sequence"/>
</dbReference>
<dbReference type="SUPFAM" id="SSF48264">
    <property type="entry name" value="Cytochrome P450"/>
    <property type="match status" value="1"/>
</dbReference>
<evidence type="ECO:0000313" key="7">
    <source>
        <dbReference type="EMBL" id="HJF33379.1"/>
    </source>
</evidence>
<sequence length="418" mass="47993">MDMKMPVDKGLDNTFNLLTEGYSFIQERSEALQSKVFETRLMGKKMVCMTGKDAVRLFYETDRFQREGAVPKRIQKTLFGQNGVQTLDGEKHKIRKLMFLSLMTESALNRLTAITTEQWRLKAQQWTGQENVVLFDETEEILCRVACLWAGVPLKESEVQSRAYDLGAMIDAIGGVGPRYQEGKMARERTESWISTIIEKFRDGAMEAKEDTAIHTIATHRDEAGRQLNTQIAAVELINILRPVVAVARFITFGALALHDYPMYKEKLKEGDAEFSEMFVQEVRRYYPFTPFLGAMVRYDFEWNGFHFKKGTTVLIDLHGVNHNPELWETPYEFRPERFKDRKKDLFDFVPQGGGDPKTGHRCPGEEATVKIMKASLHFLVNELKYDVPSNQDLSVDPIRIPTLPKSKFVIQNVSILE</sequence>
<evidence type="ECO:0000256" key="2">
    <source>
        <dbReference type="ARBA" id="ARBA00022617"/>
    </source>
</evidence>
<evidence type="ECO:0000256" key="3">
    <source>
        <dbReference type="ARBA" id="ARBA00022723"/>
    </source>
</evidence>
<evidence type="ECO:0000256" key="4">
    <source>
        <dbReference type="ARBA" id="ARBA00023002"/>
    </source>
</evidence>
<evidence type="ECO:0000313" key="8">
    <source>
        <dbReference type="Proteomes" id="UP000698173"/>
    </source>
</evidence>
<feature type="binding site" description="axial binding residue" evidence="6">
    <location>
        <position position="363"/>
    </location>
    <ligand>
        <name>heme</name>
        <dbReference type="ChEBI" id="CHEBI:30413"/>
    </ligand>
    <ligandPart>
        <name>Fe</name>
        <dbReference type="ChEBI" id="CHEBI:18248"/>
    </ligandPart>
</feature>
<proteinExistence type="inferred from homology"/>
<keyword evidence="4" id="KW-0560">Oxidoreductase</keyword>
<dbReference type="GO" id="GO:0004497">
    <property type="term" value="F:monooxygenase activity"/>
    <property type="evidence" value="ECO:0007669"/>
    <property type="project" value="InterPro"/>
</dbReference>
<dbReference type="PANTHER" id="PTHR24302">
    <property type="entry name" value="CYTOCHROME P450 FAMILY 3"/>
    <property type="match status" value="1"/>
</dbReference>
<dbReference type="Gene3D" id="1.10.630.10">
    <property type="entry name" value="Cytochrome P450"/>
    <property type="match status" value="1"/>
</dbReference>
<dbReference type="GO" id="GO:0016705">
    <property type="term" value="F:oxidoreductase activity, acting on paired donors, with incorporation or reduction of molecular oxygen"/>
    <property type="evidence" value="ECO:0007669"/>
    <property type="project" value="InterPro"/>
</dbReference>
<keyword evidence="5 6" id="KW-0408">Iron</keyword>
<dbReference type="InterPro" id="IPR050705">
    <property type="entry name" value="Cytochrome_P450_3A"/>
</dbReference>
<name>A0A921G2B4_SPOPS</name>
<dbReference type="EMBL" id="DYWT01000256">
    <property type="protein sequence ID" value="HJF33379.1"/>
    <property type="molecule type" value="Genomic_DNA"/>
</dbReference>
<dbReference type="CDD" id="cd11067">
    <property type="entry name" value="CYP152"/>
    <property type="match status" value="1"/>
</dbReference>
<dbReference type="InterPro" id="IPR036396">
    <property type="entry name" value="Cyt_P450_sf"/>
</dbReference>
<reference evidence="7" key="2">
    <citation type="submission" date="2021-09" db="EMBL/GenBank/DDBJ databases">
        <authorList>
            <person name="Gilroy R."/>
        </authorList>
    </citation>
    <scope>NUCLEOTIDE SEQUENCE</scope>
    <source>
        <strain evidence="7">CHK171-7178</strain>
    </source>
</reference>
<gene>
    <name evidence="7" type="ORF">K8V56_16580</name>
</gene>
<dbReference type="Pfam" id="PF00067">
    <property type="entry name" value="p450"/>
    <property type="match status" value="1"/>
</dbReference>
<comment type="caution">
    <text evidence="7">The sequence shown here is derived from an EMBL/GenBank/DDBJ whole genome shotgun (WGS) entry which is preliminary data.</text>
</comment>
<dbReference type="AlphaFoldDB" id="A0A921G2B4"/>
<organism evidence="7 8">
    <name type="scientific">Sporosarcina psychrophila</name>
    <name type="common">Bacillus psychrophilus</name>
    <dbReference type="NCBI Taxonomy" id="1476"/>
    <lineage>
        <taxon>Bacteria</taxon>
        <taxon>Bacillati</taxon>
        <taxon>Bacillota</taxon>
        <taxon>Bacilli</taxon>
        <taxon>Bacillales</taxon>
        <taxon>Caryophanaceae</taxon>
        <taxon>Sporosarcina</taxon>
    </lineage>
</organism>
<dbReference type="PANTHER" id="PTHR24302:SF15">
    <property type="entry name" value="FATTY-ACID PEROXYGENASE"/>
    <property type="match status" value="1"/>
</dbReference>
<keyword evidence="2 6" id="KW-0349">Heme</keyword>
<protein>
    <submittedName>
        <fullName evidence="7">Cytochrome P450</fullName>
    </submittedName>
</protein>
<dbReference type="GO" id="GO:0020037">
    <property type="term" value="F:heme binding"/>
    <property type="evidence" value="ECO:0007669"/>
    <property type="project" value="InterPro"/>
</dbReference>
<comment type="cofactor">
    <cofactor evidence="6">
        <name>heme</name>
        <dbReference type="ChEBI" id="CHEBI:30413"/>
    </cofactor>
</comment>
<dbReference type="PRINTS" id="PR00463">
    <property type="entry name" value="EP450I"/>
</dbReference>
<evidence type="ECO:0000256" key="6">
    <source>
        <dbReference type="PIRSR" id="PIRSR602401-1"/>
    </source>
</evidence>
<evidence type="ECO:0000256" key="1">
    <source>
        <dbReference type="ARBA" id="ARBA00010617"/>
    </source>
</evidence>
<dbReference type="InterPro" id="IPR002401">
    <property type="entry name" value="Cyt_P450_E_grp-I"/>
</dbReference>
<keyword evidence="3 6" id="KW-0479">Metal-binding</keyword>
<dbReference type="GO" id="GO:0005506">
    <property type="term" value="F:iron ion binding"/>
    <property type="evidence" value="ECO:0007669"/>
    <property type="project" value="InterPro"/>
</dbReference>
<evidence type="ECO:0000256" key="5">
    <source>
        <dbReference type="ARBA" id="ARBA00023004"/>
    </source>
</evidence>
<comment type="similarity">
    <text evidence="1">Belongs to the cytochrome P450 family.</text>
</comment>
<dbReference type="InterPro" id="IPR001128">
    <property type="entry name" value="Cyt_P450"/>
</dbReference>
<reference evidence="7" key="1">
    <citation type="journal article" date="2021" name="PeerJ">
        <title>Extensive microbial diversity within the chicken gut microbiome revealed by metagenomics and culture.</title>
        <authorList>
            <person name="Gilroy R."/>
            <person name="Ravi A."/>
            <person name="Getino M."/>
            <person name="Pursley I."/>
            <person name="Horton D.L."/>
            <person name="Alikhan N.F."/>
            <person name="Baker D."/>
            <person name="Gharbi K."/>
            <person name="Hall N."/>
            <person name="Watson M."/>
            <person name="Adriaenssens E.M."/>
            <person name="Foster-Nyarko E."/>
            <person name="Jarju S."/>
            <person name="Secka A."/>
            <person name="Antonio M."/>
            <person name="Oren A."/>
            <person name="Chaudhuri R.R."/>
            <person name="La Ragione R."/>
            <person name="Hildebrand F."/>
            <person name="Pallen M.J."/>
        </authorList>
    </citation>
    <scope>NUCLEOTIDE SEQUENCE</scope>
    <source>
        <strain evidence="7">CHK171-7178</strain>
    </source>
</reference>